<comment type="caution">
    <text evidence="3">The sequence shown here is derived from an EMBL/GenBank/DDBJ whole genome shotgun (WGS) entry which is preliminary data.</text>
</comment>
<protein>
    <recommendedName>
        <fullName evidence="2">Tf2-1-like SH3-like domain-containing protein</fullName>
    </recommendedName>
</protein>
<dbReference type="EMBL" id="CM031827">
    <property type="protein sequence ID" value="KAG6723850.1"/>
    <property type="molecule type" value="Genomic_DNA"/>
</dbReference>
<dbReference type="Proteomes" id="UP000811246">
    <property type="component" value="Chromosome 3"/>
</dbReference>
<dbReference type="InterPro" id="IPR056924">
    <property type="entry name" value="SH3_Tf2-1"/>
</dbReference>
<evidence type="ECO:0000256" key="1">
    <source>
        <dbReference type="SAM" id="MobiDB-lite"/>
    </source>
</evidence>
<dbReference type="PANTHER" id="PTHR35046:SF9">
    <property type="entry name" value="RNA-DIRECTED DNA POLYMERASE"/>
    <property type="match status" value="1"/>
</dbReference>
<accession>A0A922FNJ2</accession>
<gene>
    <name evidence="3" type="ORF">I3842_03G227900</name>
</gene>
<reference evidence="3" key="1">
    <citation type="submission" date="2021-01" db="EMBL/GenBank/DDBJ databases">
        <authorList>
            <person name="Lovell J.T."/>
            <person name="Bentley N."/>
            <person name="Bhattarai G."/>
            <person name="Jenkins J.W."/>
            <person name="Sreedasyam A."/>
            <person name="Alarcon Y."/>
            <person name="Bock C."/>
            <person name="Boston L."/>
            <person name="Carlson J."/>
            <person name="Cervantes K."/>
            <person name="Clermont K."/>
            <person name="Krom N."/>
            <person name="Kubenka K."/>
            <person name="Mamidi S."/>
            <person name="Mattison C."/>
            <person name="Monteros M."/>
            <person name="Pisani C."/>
            <person name="Plott C."/>
            <person name="Rajasekar S."/>
            <person name="Rhein H.S."/>
            <person name="Rohla C."/>
            <person name="Song M."/>
            <person name="Hilaire R.S."/>
            <person name="Shu S."/>
            <person name="Wells L."/>
            <person name="Wang X."/>
            <person name="Webber J."/>
            <person name="Heerema R.J."/>
            <person name="Klein P."/>
            <person name="Conner P."/>
            <person name="Grauke L."/>
            <person name="Grimwood J."/>
            <person name="Schmutz J."/>
            <person name="Randall J.J."/>
        </authorList>
    </citation>
    <scope>NUCLEOTIDE SEQUENCE</scope>
    <source>
        <tissue evidence="3">Leaf</tissue>
    </source>
</reference>
<dbReference type="Pfam" id="PF24626">
    <property type="entry name" value="SH3_Tf2-1"/>
    <property type="match status" value="1"/>
</dbReference>
<evidence type="ECO:0000313" key="4">
    <source>
        <dbReference type="Proteomes" id="UP000811246"/>
    </source>
</evidence>
<sequence>MAGPLCRSSLDGQKKAELVKSLHERVRLQIAQKNEMVASQENKGRRCVIFEPGDWVWVHMRKERFPAHRRTKLHSRGDGPFQILEKINDNAYKVDLPGEYNVSATFNVSDLSPFDVGEDSRSNSFEEMGNDGNQGRPTLKDPLQVPDGPITRSRAKKIKEAMQGLVQTTWEEASKSLTLKMSLKEEEPALIHLIQAVEDLT</sequence>
<proteinExistence type="predicted"/>
<name>A0A922FNJ2_CARIL</name>
<evidence type="ECO:0000259" key="2">
    <source>
        <dbReference type="Pfam" id="PF24626"/>
    </source>
</evidence>
<feature type="region of interest" description="Disordered" evidence="1">
    <location>
        <begin position="117"/>
        <end position="150"/>
    </location>
</feature>
<evidence type="ECO:0000313" key="3">
    <source>
        <dbReference type="EMBL" id="KAG6723850.1"/>
    </source>
</evidence>
<organism evidence="3 4">
    <name type="scientific">Carya illinoinensis</name>
    <name type="common">Pecan</name>
    <dbReference type="NCBI Taxonomy" id="32201"/>
    <lineage>
        <taxon>Eukaryota</taxon>
        <taxon>Viridiplantae</taxon>
        <taxon>Streptophyta</taxon>
        <taxon>Embryophyta</taxon>
        <taxon>Tracheophyta</taxon>
        <taxon>Spermatophyta</taxon>
        <taxon>Magnoliopsida</taxon>
        <taxon>eudicotyledons</taxon>
        <taxon>Gunneridae</taxon>
        <taxon>Pentapetalae</taxon>
        <taxon>rosids</taxon>
        <taxon>fabids</taxon>
        <taxon>Fagales</taxon>
        <taxon>Juglandaceae</taxon>
        <taxon>Carya</taxon>
    </lineage>
</organism>
<feature type="domain" description="Tf2-1-like SH3-like" evidence="2">
    <location>
        <begin position="53"/>
        <end position="114"/>
    </location>
</feature>
<dbReference type="AlphaFoldDB" id="A0A922FNJ2"/>
<dbReference type="PANTHER" id="PTHR35046">
    <property type="entry name" value="ZINC KNUCKLE (CCHC-TYPE) FAMILY PROTEIN"/>
    <property type="match status" value="1"/>
</dbReference>